<organism evidence="7 8">
    <name type="scientific">Pacificitalea manganoxidans</name>
    <dbReference type="NCBI Taxonomy" id="1411902"/>
    <lineage>
        <taxon>Bacteria</taxon>
        <taxon>Pseudomonadati</taxon>
        <taxon>Pseudomonadota</taxon>
        <taxon>Alphaproteobacteria</taxon>
        <taxon>Rhodobacterales</taxon>
        <taxon>Paracoccaceae</taxon>
        <taxon>Pacificitalea</taxon>
    </lineage>
</organism>
<dbReference type="KEGG" id="cmag:CBW24_01210"/>
<dbReference type="Proteomes" id="UP000219050">
    <property type="component" value="Chromosome"/>
</dbReference>
<feature type="transmembrane region" description="Helical" evidence="6">
    <location>
        <begin position="183"/>
        <end position="209"/>
    </location>
</feature>
<evidence type="ECO:0000256" key="2">
    <source>
        <dbReference type="ARBA" id="ARBA00022475"/>
    </source>
</evidence>
<evidence type="ECO:0000313" key="8">
    <source>
        <dbReference type="Proteomes" id="UP000219050"/>
    </source>
</evidence>
<protein>
    <submittedName>
        <fullName evidence="7">ABC transporter permease</fullName>
    </submittedName>
</protein>
<evidence type="ECO:0000256" key="1">
    <source>
        <dbReference type="ARBA" id="ARBA00004651"/>
    </source>
</evidence>
<sequence>MDLSAINWGLLLASLMVAATPILLAGIGELVVEKSGVLNLGVEGMMITGAICGFAVAVATGNPAVGFVAAALGGAVLALLFGILTQFLLSNQVATGLALTLFGLGLSALLGQGYQGIKPPSAPRLDLGPLSDLPVIGPILFRHDLMVYLAIALVAVVWLVLARTRAGLILRAVGENPAAAHALGYKVVAVRLMAIAFGGACAGLGGAYLSLVRVPQWTEGMTAGAGWIALALVVFASWKAERVLLGAWLFGGMTVLQLNLQAAGLAIPGEYLSMSPYIVTIVVLVIMSSRRGRAALAAPAGLGKPFHASG</sequence>
<keyword evidence="8" id="KW-1185">Reference proteome</keyword>
<dbReference type="GO" id="GO:0005886">
    <property type="term" value="C:plasma membrane"/>
    <property type="evidence" value="ECO:0007669"/>
    <property type="project" value="UniProtKB-SubCell"/>
</dbReference>
<name>A0A291LVP3_9RHOB</name>
<feature type="transmembrane region" description="Helical" evidence="6">
    <location>
        <begin position="6"/>
        <end position="25"/>
    </location>
</feature>
<gene>
    <name evidence="7" type="ORF">CBW24_01210</name>
</gene>
<dbReference type="RefSeq" id="WP_097372412.1">
    <property type="nucleotide sequence ID" value="NZ_CP021404.1"/>
</dbReference>
<proteinExistence type="predicted"/>
<dbReference type="InterPro" id="IPR001851">
    <property type="entry name" value="ABC_transp_permease"/>
</dbReference>
<comment type="subcellular location">
    <subcellularLocation>
        <location evidence="1">Cell membrane</location>
        <topology evidence="1">Multi-pass membrane protein</topology>
    </subcellularLocation>
</comment>
<dbReference type="EMBL" id="CP021404">
    <property type="protein sequence ID" value="ATI40761.1"/>
    <property type="molecule type" value="Genomic_DNA"/>
</dbReference>
<keyword evidence="3 6" id="KW-0812">Transmembrane</keyword>
<keyword evidence="5 6" id="KW-0472">Membrane</keyword>
<keyword evidence="4 6" id="KW-1133">Transmembrane helix</keyword>
<feature type="transmembrane region" description="Helical" evidence="6">
    <location>
        <begin position="96"/>
        <end position="117"/>
    </location>
</feature>
<dbReference type="GO" id="GO:0022857">
    <property type="term" value="F:transmembrane transporter activity"/>
    <property type="evidence" value="ECO:0007669"/>
    <property type="project" value="InterPro"/>
</dbReference>
<feature type="transmembrane region" description="Helical" evidence="6">
    <location>
        <begin position="271"/>
        <end position="287"/>
    </location>
</feature>
<feature type="transmembrane region" description="Helical" evidence="6">
    <location>
        <begin position="245"/>
        <end position="265"/>
    </location>
</feature>
<dbReference type="PANTHER" id="PTHR43370">
    <property type="entry name" value="SUGAR ABC TRANSPORTER INTEGRAL MEMBRANE PROTEIN-RELATED"/>
    <property type="match status" value="1"/>
</dbReference>
<feature type="transmembrane region" description="Helical" evidence="6">
    <location>
        <begin position="221"/>
        <end position="238"/>
    </location>
</feature>
<evidence type="ECO:0000313" key="7">
    <source>
        <dbReference type="EMBL" id="ATI40761.1"/>
    </source>
</evidence>
<reference evidence="7 8" key="1">
    <citation type="submission" date="2017-05" db="EMBL/GenBank/DDBJ databases">
        <title>Comparative genomic and metabolic analysis of manganese-oxidizing mechanisms in Celeribater manganoxidans DY25T: its adaption to the environment of polymetallic nodule.</title>
        <authorList>
            <person name="Wang X."/>
        </authorList>
    </citation>
    <scope>NUCLEOTIDE SEQUENCE [LARGE SCALE GENOMIC DNA]</scope>
    <source>
        <strain evidence="7 8">DY25</strain>
    </source>
</reference>
<evidence type="ECO:0000256" key="4">
    <source>
        <dbReference type="ARBA" id="ARBA00022989"/>
    </source>
</evidence>
<dbReference type="PANTHER" id="PTHR43370:SF2">
    <property type="entry name" value="ABC TRANSPORTER PERMEASE PROTEIN"/>
    <property type="match status" value="1"/>
</dbReference>
<dbReference type="AlphaFoldDB" id="A0A291LVP3"/>
<dbReference type="Pfam" id="PF02653">
    <property type="entry name" value="BPD_transp_2"/>
    <property type="match status" value="1"/>
</dbReference>
<evidence type="ECO:0000256" key="6">
    <source>
        <dbReference type="SAM" id="Phobius"/>
    </source>
</evidence>
<dbReference type="OrthoDB" id="9792579at2"/>
<keyword evidence="2" id="KW-1003">Cell membrane</keyword>
<feature type="transmembrane region" description="Helical" evidence="6">
    <location>
        <begin position="64"/>
        <end position="84"/>
    </location>
</feature>
<accession>A0A291LVP3</accession>
<feature type="transmembrane region" description="Helical" evidence="6">
    <location>
        <begin position="37"/>
        <end position="58"/>
    </location>
</feature>
<evidence type="ECO:0000256" key="3">
    <source>
        <dbReference type="ARBA" id="ARBA00022692"/>
    </source>
</evidence>
<dbReference type="CDD" id="cd06580">
    <property type="entry name" value="TM_PBP1_transp_TpRbsC_like"/>
    <property type="match status" value="1"/>
</dbReference>
<evidence type="ECO:0000256" key="5">
    <source>
        <dbReference type="ARBA" id="ARBA00023136"/>
    </source>
</evidence>
<feature type="transmembrane region" description="Helical" evidence="6">
    <location>
        <begin position="145"/>
        <end position="162"/>
    </location>
</feature>